<protein>
    <submittedName>
        <fullName evidence="1">Uncharacterized protein</fullName>
    </submittedName>
</protein>
<dbReference type="AlphaFoldDB" id="A0A4Y2CSB9"/>
<gene>
    <name evidence="1" type="ORF">AVEN_220015_1</name>
</gene>
<keyword evidence="2" id="KW-1185">Reference proteome</keyword>
<comment type="caution">
    <text evidence="1">The sequence shown here is derived from an EMBL/GenBank/DDBJ whole genome shotgun (WGS) entry which is preliminary data.</text>
</comment>
<accession>A0A4Y2CSB9</accession>
<dbReference type="EMBL" id="BGPR01000231">
    <property type="protein sequence ID" value="GBM06568.1"/>
    <property type="molecule type" value="Genomic_DNA"/>
</dbReference>
<sequence length="135" mass="15436">MVRLLVVDALNPNSCSYFPFLGVIERLYNHLVESTLLDYGIEWSPSRGRYVPSLEWRTRHFEPRSDDDDSYTELLHPSSSFRAIPAGRPLPYGVRFNVQQAHIHSKTSVKSGFELGALWPETEILPLGHRDLDIA</sequence>
<evidence type="ECO:0000313" key="2">
    <source>
        <dbReference type="Proteomes" id="UP000499080"/>
    </source>
</evidence>
<name>A0A4Y2CSB9_ARAVE</name>
<dbReference type="Proteomes" id="UP000499080">
    <property type="component" value="Unassembled WGS sequence"/>
</dbReference>
<organism evidence="1 2">
    <name type="scientific">Araneus ventricosus</name>
    <name type="common">Orbweaver spider</name>
    <name type="synonym">Epeira ventricosa</name>
    <dbReference type="NCBI Taxonomy" id="182803"/>
    <lineage>
        <taxon>Eukaryota</taxon>
        <taxon>Metazoa</taxon>
        <taxon>Ecdysozoa</taxon>
        <taxon>Arthropoda</taxon>
        <taxon>Chelicerata</taxon>
        <taxon>Arachnida</taxon>
        <taxon>Araneae</taxon>
        <taxon>Araneomorphae</taxon>
        <taxon>Entelegynae</taxon>
        <taxon>Araneoidea</taxon>
        <taxon>Araneidae</taxon>
        <taxon>Araneus</taxon>
    </lineage>
</organism>
<reference evidence="1 2" key="1">
    <citation type="journal article" date="2019" name="Sci. Rep.">
        <title>Orb-weaving spider Araneus ventricosus genome elucidates the spidroin gene catalogue.</title>
        <authorList>
            <person name="Kono N."/>
            <person name="Nakamura H."/>
            <person name="Ohtoshi R."/>
            <person name="Moran D.A.P."/>
            <person name="Shinohara A."/>
            <person name="Yoshida Y."/>
            <person name="Fujiwara M."/>
            <person name="Mori M."/>
            <person name="Tomita M."/>
            <person name="Arakawa K."/>
        </authorList>
    </citation>
    <scope>NUCLEOTIDE SEQUENCE [LARGE SCALE GENOMIC DNA]</scope>
</reference>
<evidence type="ECO:0000313" key="1">
    <source>
        <dbReference type="EMBL" id="GBM06568.1"/>
    </source>
</evidence>
<proteinExistence type="predicted"/>